<dbReference type="Pfam" id="PF20336">
    <property type="entry name" value="DUF6631"/>
    <property type="match status" value="1"/>
</dbReference>
<feature type="compositionally biased region" description="Polar residues" evidence="1">
    <location>
        <begin position="144"/>
        <end position="157"/>
    </location>
</feature>
<dbReference type="InterPro" id="IPR046583">
    <property type="entry name" value="DUF6631"/>
</dbReference>
<gene>
    <name evidence="2" type="ORF">ABB27_14630</name>
</gene>
<feature type="compositionally biased region" description="Low complexity" evidence="1">
    <location>
        <begin position="8"/>
        <end position="22"/>
    </location>
</feature>
<sequence>MARLLNSAPAAAAKPSAGPAPAEGTPVLNPDITLPLGGEQVTVREYSFFEAMGVVYTDRSFLDDCVALLSAAAQDPWEAVRSLVGRHRGFIVGAIAAACDRPESWVLGLEPLEQDRLFSTWWAVDGHFFVQEAAVVLRSRRVASPSTGKPSSANSPLPATKEEASPDSAVALSASSS</sequence>
<feature type="region of interest" description="Disordered" evidence="1">
    <location>
        <begin position="1"/>
        <end position="25"/>
    </location>
</feature>
<organism evidence="2 3">
    <name type="scientific">Stenotrophomonas terrae</name>
    <dbReference type="NCBI Taxonomy" id="405446"/>
    <lineage>
        <taxon>Bacteria</taxon>
        <taxon>Pseudomonadati</taxon>
        <taxon>Pseudomonadota</taxon>
        <taxon>Gammaproteobacteria</taxon>
        <taxon>Lysobacterales</taxon>
        <taxon>Lysobacteraceae</taxon>
        <taxon>Stenotrophomonas</taxon>
    </lineage>
</organism>
<comment type="caution">
    <text evidence="2">The sequence shown here is derived from an EMBL/GenBank/DDBJ whole genome shotgun (WGS) entry which is preliminary data.</text>
</comment>
<keyword evidence="3" id="KW-1185">Reference proteome</keyword>
<dbReference type="Proteomes" id="UP000051863">
    <property type="component" value="Unassembled WGS sequence"/>
</dbReference>
<evidence type="ECO:0000313" key="2">
    <source>
        <dbReference type="EMBL" id="KRG65803.1"/>
    </source>
</evidence>
<dbReference type="RefSeq" id="WP_057629516.1">
    <property type="nucleotide sequence ID" value="NZ_LDJJ01000051.1"/>
</dbReference>
<protein>
    <submittedName>
        <fullName evidence="2">Uncharacterized protein</fullName>
    </submittedName>
</protein>
<dbReference type="PATRIC" id="fig|405446.3.peg.2674"/>
<dbReference type="OrthoDB" id="6638002at2"/>
<name>A0A0R0C9F1_9GAMM</name>
<proteinExistence type="predicted"/>
<evidence type="ECO:0000256" key="1">
    <source>
        <dbReference type="SAM" id="MobiDB-lite"/>
    </source>
</evidence>
<reference evidence="2 3" key="1">
    <citation type="submission" date="2015-05" db="EMBL/GenBank/DDBJ databases">
        <title>Genome sequencing and analysis of members of genus Stenotrophomonas.</title>
        <authorList>
            <person name="Patil P.P."/>
            <person name="Midha S."/>
            <person name="Patil P.B."/>
        </authorList>
    </citation>
    <scope>NUCLEOTIDE SEQUENCE [LARGE SCALE GENOMIC DNA]</scope>
    <source>
        <strain evidence="2 3">DSM 18941</strain>
    </source>
</reference>
<feature type="region of interest" description="Disordered" evidence="1">
    <location>
        <begin position="141"/>
        <end position="177"/>
    </location>
</feature>
<dbReference type="EMBL" id="LDJJ01000051">
    <property type="protein sequence ID" value="KRG65803.1"/>
    <property type="molecule type" value="Genomic_DNA"/>
</dbReference>
<evidence type="ECO:0000313" key="3">
    <source>
        <dbReference type="Proteomes" id="UP000051863"/>
    </source>
</evidence>
<accession>A0A0R0C9F1</accession>
<dbReference type="AlphaFoldDB" id="A0A0R0C9F1"/>